<accession>A0A484LET4</accession>
<dbReference type="Proteomes" id="UP000595140">
    <property type="component" value="Unassembled WGS sequence"/>
</dbReference>
<name>A0A484LET4_9ASTE</name>
<dbReference type="EMBL" id="OOIL02001340">
    <property type="protein sequence ID" value="VFQ74609.1"/>
    <property type="molecule type" value="Genomic_DNA"/>
</dbReference>
<organism evidence="1 2">
    <name type="scientific">Cuscuta campestris</name>
    <dbReference type="NCBI Taxonomy" id="132261"/>
    <lineage>
        <taxon>Eukaryota</taxon>
        <taxon>Viridiplantae</taxon>
        <taxon>Streptophyta</taxon>
        <taxon>Embryophyta</taxon>
        <taxon>Tracheophyta</taxon>
        <taxon>Spermatophyta</taxon>
        <taxon>Magnoliopsida</taxon>
        <taxon>eudicotyledons</taxon>
        <taxon>Gunneridae</taxon>
        <taxon>Pentapetalae</taxon>
        <taxon>asterids</taxon>
        <taxon>lamiids</taxon>
        <taxon>Solanales</taxon>
        <taxon>Convolvulaceae</taxon>
        <taxon>Cuscuteae</taxon>
        <taxon>Cuscuta</taxon>
        <taxon>Cuscuta subgen. Grammica</taxon>
        <taxon>Cuscuta sect. Cleistogrammica</taxon>
    </lineage>
</organism>
<gene>
    <name evidence="1" type="ORF">CCAM_LOCUS16385</name>
</gene>
<evidence type="ECO:0000313" key="1">
    <source>
        <dbReference type="EMBL" id="VFQ74609.1"/>
    </source>
</evidence>
<dbReference type="AlphaFoldDB" id="A0A484LET4"/>
<reference evidence="1 2" key="1">
    <citation type="submission" date="2018-04" db="EMBL/GenBank/DDBJ databases">
        <authorList>
            <person name="Vogel A."/>
        </authorList>
    </citation>
    <scope>NUCLEOTIDE SEQUENCE [LARGE SCALE GENOMIC DNA]</scope>
</reference>
<sequence length="80" mass="8393">MMTIRSEFYQALSSCTGDELCPVCTEAGARRAVSFVAAYRSAPGSGLAGERRPLKKSEGPRARDIAATVAVSIPSKSEGN</sequence>
<proteinExistence type="predicted"/>
<protein>
    <submittedName>
        <fullName evidence="1">Uncharacterized protein</fullName>
    </submittedName>
</protein>
<evidence type="ECO:0000313" key="2">
    <source>
        <dbReference type="Proteomes" id="UP000595140"/>
    </source>
</evidence>
<keyword evidence="2" id="KW-1185">Reference proteome</keyword>